<dbReference type="AlphaFoldDB" id="A0A7S8CCI8"/>
<feature type="domain" description="Histidine kinase/HSP90-like ATPase" evidence="7">
    <location>
        <begin position="283"/>
        <end position="368"/>
    </location>
</feature>
<evidence type="ECO:0000256" key="6">
    <source>
        <dbReference type="SAM" id="Phobius"/>
    </source>
</evidence>
<feature type="transmembrane region" description="Helical" evidence="6">
    <location>
        <begin position="131"/>
        <end position="152"/>
    </location>
</feature>
<dbReference type="InterPro" id="IPR003594">
    <property type="entry name" value="HATPase_dom"/>
</dbReference>
<dbReference type="GO" id="GO:0000155">
    <property type="term" value="F:phosphorelay sensor kinase activity"/>
    <property type="evidence" value="ECO:0007669"/>
    <property type="project" value="InterPro"/>
</dbReference>
<comment type="catalytic activity">
    <reaction evidence="1">
        <text>ATP + protein L-histidine = ADP + protein N-phospho-L-histidine.</text>
        <dbReference type="EC" id="2.7.13.3"/>
    </reaction>
</comment>
<dbReference type="Pfam" id="PF23540">
    <property type="entry name" value="DesK_N"/>
    <property type="match status" value="1"/>
</dbReference>
<dbReference type="GO" id="GO:0016020">
    <property type="term" value="C:membrane"/>
    <property type="evidence" value="ECO:0007669"/>
    <property type="project" value="InterPro"/>
</dbReference>
<keyword evidence="3" id="KW-0808">Transferase</keyword>
<evidence type="ECO:0000256" key="2">
    <source>
        <dbReference type="ARBA" id="ARBA00012438"/>
    </source>
</evidence>
<evidence type="ECO:0000259" key="7">
    <source>
        <dbReference type="Pfam" id="PF02518"/>
    </source>
</evidence>
<evidence type="ECO:0000256" key="5">
    <source>
        <dbReference type="ARBA" id="ARBA00023012"/>
    </source>
</evidence>
<dbReference type="InterPro" id="IPR036890">
    <property type="entry name" value="HATPase_C_sf"/>
</dbReference>
<sequence>MVRKKLSDIQAKTGISPYIWMILFILPFYFIFQLESPAAIVAGILLTVLFFLFYRIALRAKRWGIYVWGILLMGISIASTSLFSYIYFAFFLAHFIGNIKNRVPFLTLYFIHLVSTSIIINISIVQQDAVFLRQFPFVVIIWIAVILLPFSIHNRNERDVLTEKLEDANKRISDLSKLEERQRIARDLHDTLGQKLSLIGMKSDLARKLVTKNPEQAKQELKDVGQTARTALNEVRKMVSSMREVRLQDELLRVEQLLTAANITLIIHQTATEHKLSPLTENILSMCLREAVTNVVKHSLASRCEVSIDPRFKDVQLVIRDNGMFQKRKPDEVLGSGILGMKERVAFVNGSISIDTENGTEVTIVVPNDAKPKSEEK</sequence>
<keyword evidence="6" id="KW-0812">Transmembrane</keyword>
<dbReference type="PANTHER" id="PTHR24421">
    <property type="entry name" value="NITRATE/NITRITE SENSOR PROTEIN NARX-RELATED"/>
    <property type="match status" value="1"/>
</dbReference>
<dbReference type="Pfam" id="PF02518">
    <property type="entry name" value="HATPase_c"/>
    <property type="match status" value="1"/>
</dbReference>
<reference evidence="10 11" key="1">
    <citation type="submission" date="2019-07" db="EMBL/GenBank/DDBJ databases">
        <title>Genome sequence of 2 isolates from Red Sea Mangroves.</title>
        <authorList>
            <person name="Sefrji F."/>
            <person name="Michoud G."/>
            <person name="Merlino G."/>
            <person name="Daffonchio D."/>
        </authorList>
    </citation>
    <scope>NUCLEOTIDE SEQUENCE [LARGE SCALE GENOMIC DNA]</scope>
    <source>
        <strain evidence="10 11">R1DC41</strain>
    </source>
</reference>
<organism evidence="10 11">
    <name type="scientific">Mangrovibacillus cuniculi</name>
    <dbReference type="NCBI Taxonomy" id="2593652"/>
    <lineage>
        <taxon>Bacteria</taxon>
        <taxon>Bacillati</taxon>
        <taxon>Bacillota</taxon>
        <taxon>Bacilli</taxon>
        <taxon>Bacillales</taxon>
        <taxon>Bacillaceae</taxon>
        <taxon>Mangrovibacillus</taxon>
    </lineage>
</organism>
<feature type="domain" description="DesK/YvfT N-terminal" evidence="9">
    <location>
        <begin position="7"/>
        <end position="152"/>
    </location>
</feature>
<dbReference type="PANTHER" id="PTHR24421:SF63">
    <property type="entry name" value="SENSOR HISTIDINE KINASE DESK"/>
    <property type="match status" value="1"/>
</dbReference>
<accession>A0A7S8CCI8</accession>
<keyword evidence="6" id="KW-0472">Membrane</keyword>
<evidence type="ECO:0000259" key="8">
    <source>
        <dbReference type="Pfam" id="PF07730"/>
    </source>
</evidence>
<dbReference type="InterPro" id="IPR050482">
    <property type="entry name" value="Sensor_HK_TwoCompSys"/>
</dbReference>
<dbReference type="CDD" id="cd16917">
    <property type="entry name" value="HATPase_UhpB-NarQ-NarX-like"/>
    <property type="match status" value="1"/>
</dbReference>
<proteinExistence type="predicted"/>
<feature type="transmembrane region" description="Helical" evidence="6">
    <location>
        <begin position="38"/>
        <end position="58"/>
    </location>
</feature>
<name>A0A7S8CCI8_9BACI</name>
<feature type="transmembrane region" description="Helical" evidence="6">
    <location>
        <begin position="105"/>
        <end position="124"/>
    </location>
</feature>
<dbReference type="RefSeq" id="WP_239671961.1">
    <property type="nucleotide sequence ID" value="NZ_CP049742.1"/>
</dbReference>
<dbReference type="KEGG" id="mcui:G8O30_10070"/>
<dbReference type="Proteomes" id="UP000593626">
    <property type="component" value="Chromosome"/>
</dbReference>
<dbReference type="Gene3D" id="3.30.565.10">
    <property type="entry name" value="Histidine kinase-like ATPase, C-terminal domain"/>
    <property type="match status" value="1"/>
</dbReference>
<dbReference type="Gene3D" id="1.20.5.1930">
    <property type="match status" value="1"/>
</dbReference>
<dbReference type="GO" id="GO:0046983">
    <property type="term" value="F:protein dimerization activity"/>
    <property type="evidence" value="ECO:0007669"/>
    <property type="project" value="InterPro"/>
</dbReference>
<protein>
    <recommendedName>
        <fullName evidence="2">histidine kinase</fullName>
        <ecNumber evidence="2">2.7.13.3</ecNumber>
    </recommendedName>
</protein>
<evidence type="ECO:0000256" key="1">
    <source>
        <dbReference type="ARBA" id="ARBA00000085"/>
    </source>
</evidence>
<dbReference type="InterPro" id="IPR011712">
    <property type="entry name" value="Sig_transdc_His_kin_sub3_dim/P"/>
</dbReference>
<keyword evidence="4 10" id="KW-0418">Kinase</keyword>
<dbReference type="InterPro" id="IPR056374">
    <property type="entry name" value="DesK/YvfT_N"/>
</dbReference>
<feature type="transmembrane region" description="Helical" evidence="6">
    <location>
        <begin position="65"/>
        <end position="93"/>
    </location>
</feature>
<feature type="domain" description="Signal transduction histidine kinase subgroup 3 dimerisation and phosphoacceptor" evidence="8">
    <location>
        <begin position="180"/>
        <end position="245"/>
    </location>
</feature>
<dbReference type="SUPFAM" id="SSF55874">
    <property type="entry name" value="ATPase domain of HSP90 chaperone/DNA topoisomerase II/histidine kinase"/>
    <property type="match status" value="1"/>
</dbReference>
<keyword evidence="11" id="KW-1185">Reference proteome</keyword>
<feature type="transmembrane region" description="Helical" evidence="6">
    <location>
        <begin position="12"/>
        <end position="32"/>
    </location>
</feature>
<evidence type="ECO:0000259" key="9">
    <source>
        <dbReference type="Pfam" id="PF23540"/>
    </source>
</evidence>
<keyword evidence="6" id="KW-1133">Transmembrane helix</keyword>
<evidence type="ECO:0000313" key="11">
    <source>
        <dbReference type="Proteomes" id="UP000593626"/>
    </source>
</evidence>
<evidence type="ECO:0000256" key="3">
    <source>
        <dbReference type="ARBA" id="ARBA00022679"/>
    </source>
</evidence>
<gene>
    <name evidence="10" type="ORF">G8O30_10070</name>
</gene>
<evidence type="ECO:0000313" key="10">
    <source>
        <dbReference type="EMBL" id="QPC47293.1"/>
    </source>
</evidence>
<dbReference type="EMBL" id="CP049742">
    <property type="protein sequence ID" value="QPC47293.1"/>
    <property type="molecule type" value="Genomic_DNA"/>
</dbReference>
<dbReference type="Pfam" id="PF07730">
    <property type="entry name" value="HisKA_3"/>
    <property type="match status" value="1"/>
</dbReference>
<dbReference type="EC" id="2.7.13.3" evidence="2"/>
<evidence type="ECO:0000256" key="4">
    <source>
        <dbReference type="ARBA" id="ARBA00022777"/>
    </source>
</evidence>
<keyword evidence="5" id="KW-0902">Two-component regulatory system</keyword>